<comment type="caution">
    <text evidence="2">The sequence shown here is derived from an EMBL/GenBank/DDBJ whole genome shotgun (WGS) entry which is preliminary data.</text>
</comment>
<dbReference type="AlphaFoldDB" id="A0A3A6PG18"/>
<evidence type="ECO:0000313" key="3">
    <source>
        <dbReference type="Proteomes" id="UP000267798"/>
    </source>
</evidence>
<gene>
    <name evidence="2" type="ORF">D3P09_10485</name>
</gene>
<keyword evidence="3" id="KW-1185">Reference proteome</keyword>
<protein>
    <submittedName>
        <fullName evidence="2">NUDIX domain-containing protein</fullName>
    </submittedName>
</protein>
<evidence type="ECO:0000313" key="2">
    <source>
        <dbReference type="EMBL" id="RJX39815.1"/>
    </source>
</evidence>
<dbReference type="EMBL" id="QXQB01000002">
    <property type="protein sequence ID" value="RJX39815.1"/>
    <property type="molecule type" value="Genomic_DNA"/>
</dbReference>
<dbReference type="InterPro" id="IPR015797">
    <property type="entry name" value="NUDIX_hydrolase-like_dom_sf"/>
</dbReference>
<sequence length="139" mass="15937">MQGYNVIMVYHHNQDKILMCKRVKEPYKGLYNLVGGKIEPGETGIDSAYRELREEAGISREDIVLHPVMEFSYYLQDCRVEVYAGRLRHEVEPAGDEQYLDWIDAASDFFDMALYAGEGNIGHMVAQVNLFKKDVLGDQ</sequence>
<dbReference type="SUPFAM" id="SSF55811">
    <property type="entry name" value="Nudix"/>
    <property type="match status" value="1"/>
</dbReference>
<name>A0A3A6PG18_9BACL</name>
<dbReference type="PANTHER" id="PTHR43222">
    <property type="entry name" value="NUDIX HYDROLASE 23"/>
    <property type="match status" value="1"/>
</dbReference>
<dbReference type="OrthoDB" id="9803333at2"/>
<dbReference type="InterPro" id="IPR000086">
    <property type="entry name" value="NUDIX_hydrolase_dom"/>
</dbReference>
<organism evidence="2 3">
    <name type="scientific">Paenibacillus pinisoli</name>
    <dbReference type="NCBI Taxonomy" id="1276110"/>
    <lineage>
        <taxon>Bacteria</taxon>
        <taxon>Bacillati</taxon>
        <taxon>Bacillota</taxon>
        <taxon>Bacilli</taxon>
        <taxon>Bacillales</taxon>
        <taxon>Paenibacillaceae</taxon>
        <taxon>Paenibacillus</taxon>
    </lineage>
</organism>
<dbReference type="Gene3D" id="3.90.79.10">
    <property type="entry name" value="Nucleoside Triphosphate Pyrophosphohydrolase"/>
    <property type="match status" value="1"/>
</dbReference>
<dbReference type="Pfam" id="PF00293">
    <property type="entry name" value="NUDIX"/>
    <property type="match status" value="1"/>
</dbReference>
<feature type="domain" description="Nudix hydrolase" evidence="1">
    <location>
        <begin position="1"/>
        <end position="127"/>
    </location>
</feature>
<dbReference type="RefSeq" id="WP_120109599.1">
    <property type="nucleotide sequence ID" value="NZ_QXQB01000002.1"/>
</dbReference>
<dbReference type="PROSITE" id="PS51462">
    <property type="entry name" value="NUDIX"/>
    <property type="match status" value="1"/>
</dbReference>
<dbReference type="Proteomes" id="UP000267798">
    <property type="component" value="Unassembled WGS sequence"/>
</dbReference>
<reference evidence="2 3" key="1">
    <citation type="submission" date="2018-09" db="EMBL/GenBank/DDBJ databases">
        <title>Paenibacillus aracenensis nov. sp. isolated from a cave in southern Spain.</title>
        <authorList>
            <person name="Jurado V."/>
            <person name="Gutierrez-Patricio S."/>
            <person name="Gonzalez-Pimentel J.L."/>
            <person name="Miller A.Z."/>
            <person name="Laiz L."/>
            <person name="Saiz-Jimenez C."/>
        </authorList>
    </citation>
    <scope>NUCLEOTIDE SEQUENCE [LARGE SCALE GENOMIC DNA]</scope>
    <source>
        <strain evidence="2 3">JCM 19203</strain>
    </source>
</reference>
<accession>A0A3A6PG18</accession>
<evidence type="ECO:0000259" key="1">
    <source>
        <dbReference type="PROSITE" id="PS51462"/>
    </source>
</evidence>
<proteinExistence type="predicted"/>
<dbReference type="PANTHER" id="PTHR43222:SF2">
    <property type="entry name" value="NUDIX HYDROLASE 23, CHLOROPLASTIC"/>
    <property type="match status" value="1"/>
</dbReference>